<protein>
    <submittedName>
        <fullName evidence="1">Uncharacterized protein</fullName>
    </submittedName>
</protein>
<proteinExistence type="predicted"/>
<dbReference type="KEGG" id="cps:CPS_1141"/>
<dbReference type="EMBL" id="CP000083">
    <property type="protein sequence ID" value="AAZ28756.1"/>
    <property type="molecule type" value="Genomic_DNA"/>
</dbReference>
<dbReference type="STRING" id="167879.CPS_1141"/>
<dbReference type="AlphaFoldDB" id="Q486Y1"/>
<organism evidence="1 2">
    <name type="scientific">Colwellia psychrerythraea (strain 34H / ATCC BAA-681)</name>
    <name type="common">Vibrio psychroerythus</name>
    <dbReference type="NCBI Taxonomy" id="167879"/>
    <lineage>
        <taxon>Bacteria</taxon>
        <taxon>Pseudomonadati</taxon>
        <taxon>Pseudomonadota</taxon>
        <taxon>Gammaproteobacteria</taxon>
        <taxon>Alteromonadales</taxon>
        <taxon>Colwelliaceae</taxon>
        <taxon>Colwellia</taxon>
    </lineage>
</organism>
<gene>
    <name evidence="1" type="ordered locus">CPS_1141</name>
</gene>
<reference evidence="1" key="1">
    <citation type="journal article" date="2005" name="Proc. Natl. Acad. Sci. U.S.A.">
        <title>The psychrophilic lifestyle as revealed by the genome sequence of Colwellia psychrerythraea 34H through genomic and proteomic analyses.</title>
        <authorList>
            <person name="Methe B.A."/>
            <person name="Nelson K.E."/>
            <person name="Deming J.W."/>
            <person name="Momen B."/>
            <person name="Melamud E."/>
            <person name="Zhang X."/>
            <person name="Moult J."/>
            <person name="Madupu R."/>
            <person name="Nelson W.C."/>
            <person name="Dodson R.J."/>
            <person name="Brinkac L.M."/>
            <person name="Daugherty S.C."/>
            <person name="Durkin A.S."/>
            <person name="DeBoy R.T."/>
            <person name="Kolonay J.F."/>
            <person name="Sullivan S.A."/>
            <person name="Zhou L."/>
            <person name="Davidsen T.M."/>
            <person name="Wu M."/>
            <person name="Huston A.L."/>
            <person name="Lewis M."/>
            <person name="Weaver B."/>
            <person name="Weidman J.F."/>
            <person name="Khouri H."/>
            <person name="Utterback T.R."/>
            <person name="Feldblyum T.V."/>
            <person name="Fraser C.M."/>
        </authorList>
    </citation>
    <scope>NUCLEOTIDE SEQUENCE [LARGE SCALE GENOMIC DNA]</scope>
    <source>
        <strain evidence="1">34H</strain>
    </source>
</reference>
<dbReference type="Proteomes" id="UP000000547">
    <property type="component" value="Chromosome"/>
</dbReference>
<dbReference type="HOGENOM" id="CLU_3381348_0_0_6"/>
<evidence type="ECO:0000313" key="1">
    <source>
        <dbReference type="EMBL" id="AAZ28756.1"/>
    </source>
</evidence>
<accession>Q486Y1</accession>
<evidence type="ECO:0000313" key="2">
    <source>
        <dbReference type="Proteomes" id="UP000000547"/>
    </source>
</evidence>
<name>Q486Y1_COLP3</name>
<sequence length="33" mass="3808">MPISKEIFNAPLTNLHVGLYECPAEDTFFRKPE</sequence>